<dbReference type="GO" id="GO:0016887">
    <property type="term" value="F:ATP hydrolysis activity"/>
    <property type="evidence" value="ECO:0007669"/>
    <property type="project" value="InterPro"/>
</dbReference>
<dbReference type="Gene3D" id="1.10.8.80">
    <property type="entry name" value="Magnesium chelatase subunit I, C-Terminal domain"/>
    <property type="match status" value="1"/>
</dbReference>
<feature type="domain" description="ChlI/MoxR AAA lid" evidence="4">
    <location>
        <begin position="229"/>
        <end position="301"/>
    </location>
</feature>
<dbReference type="Pfam" id="PF07726">
    <property type="entry name" value="AAA_3"/>
    <property type="match status" value="1"/>
</dbReference>
<protein>
    <submittedName>
        <fullName evidence="5">Moxr-like atpase</fullName>
    </submittedName>
</protein>
<evidence type="ECO:0000259" key="3">
    <source>
        <dbReference type="Pfam" id="PF07726"/>
    </source>
</evidence>
<dbReference type="SUPFAM" id="SSF52540">
    <property type="entry name" value="P-loop containing nucleoside triphosphate hydrolases"/>
    <property type="match status" value="1"/>
</dbReference>
<dbReference type="FunFam" id="3.40.50.300:FF:000640">
    <property type="entry name" value="MoxR family ATPase"/>
    <property type="match status" value="1"/>
</dbReference>
<reference evidence="5" key="1">
    <citation type="journal article" date="2015" name="Proc. Natl. Acad. Sci. U.S.A.">
        <title>Networks of energetic and metabolic interactions define dynamics in microbial communities.</title>
        <authorList>
            <person name="Embree M."/>
            <person name="Liu J.K."/>
            <person name="Al-Bassam M.M."/>
            <person name="Zengler K."/>
        </authorList>
    </citation>
    <scope>NUCLEOTIDE SEQUENCE</scope>
</reference>
<accession>A0A0W8FSQ9</accession>
<organism evidence="5">
    <name type="scientific">hydrocarbon metagenome</name>
    <dbReference type="NCBI Taxonomy" id="938273"/>
    <lineage>
        <taxon>unclassified sequences</taxon>
        <taxon>metagenomes</taxon>
        <taxon>ecological metagenomes</taxon>
    </lineage>
</organism>
<dbReference type="InterPro" id="IPR050764">
    <property type="entry name" value="CbbQ/NirQ/NorQ/GpvN"/>
</dbReference>
<feature type="domain" description="ATPase AAA-3" evidence="3">
    <location>
        <begin position="36"/>
        <end position="166"/>
    </location>
</feature>
<dbReference type="GO" id="GO:0005524">
    <property type="term" value="F:ATP binding"/>
    <property type="evidence" value="ECO:0007669"/>
    <property type="project" value="UniProtKB-KW"/>
</dbReference>
<dbReference type="PANTHER" id="PTHR42759:SF5">
    <property type="entry name" value="METHANOL DEHYDROGENASE REGULATOR"/>
    <property type="match status" value="1"/>
</dbReference>
<dbReference type="Gene3D" id="3.40.50.300">
    <property type="entry name" value="P-loop containing nucleotide triphosphate hydrolases"/>
    <property type="match status" value="1"/>
</dbReference>
<dbReference type="InterPro" id="IPR027417">
    <property type="entry name" value="P-loop_NTPase"/>
</dbReference>
<dbReference type="EMBL" id="LNQE01000876">
    <property type="protein sequence ID" value="KUG23952.1"/>
    <property type="molecule type" value="Genomic_DNA"/>
</dbReference>
<evidence type="ECO:0000313" key="5">
    <source>
        <dbReference type="EMBL" id="KUG23952.1"/>
    </source>
</evidence>
<dbReference type="PIRSF" id="PIRSF002849">
    <property type="entry name" value="AAA_ATPase_chaperone_MoxR_prd"/>
    <property type="match status" value="1"/>
</dbReference>
<proteinExistence type="predicted"/>
<keyword evidence="2" id="KW-0067">ATP-binding</keyword>
<keyword evidence="1" id="KW-0547">Nucleotide-binding</keyword>
<sequence length="309" mass="34453">MDFNVCQSLIENIARVIVGKQRSIELLVVALLADGHVLIEDVPGLGKTLLAKSLARSIGGSFKRVQCTPDLLPSDITGFNIYNQQSGQFTFQPGPVLTNILLADEINRTIPRTQASLLESMEERQVTVDGCTYPLPTPFFVIATQNPIELEGTFPLPEAQLDRFLLKTQIGYPEKAEELFILERFQENEPFLELKAVTSLTQITALQQARKQVRVSPTLREYIVNLVEATRQHPAIRFGASPRGSLNLMRAGQALAALRGRTYVLPDDIKYLAGPILAHRLFLQETERLRGQTPEQVIDEILTEIAIPL</sequence>
<dbReference type="Pfam" id="PF17863">
    <property type="entry name" value="AAA_lid_2"/>
    <property type="match status" value="1"/>
</dbReference>
<evidence type="ECO:0000256" key="2">
    <source>
        <dbReference type="ARBA" id="ARBA00022840"/>
    </source>
</evidence>
<dbReference type="PANTHER" id="PTHR42759">
    <property type="entry name" value="MOXR FAMILY PROTEIN"/>
    <property type="match status" value="1"/>
</dbReference>
<evidence type="ECO:0000259" key="4">
    <source>
        <dbReference type="Pfam" id="PF17863"/>
    </source>
</evidence>
<dbReference type="AlphaFoldDB" id="A0A0W8FSQ9"/>
<dbReference type="InterPro" id="IPR011703">
    <property type="entry name" value="ATPase_AAA-3"/>
</dbReference>
<gene>
    <name evidence="5" type="ORF">ASZ90_006250</name>
</gene>
<name>A0A0W8FSQ9_9ZZZZ</name>
<comment type="caution">
    <text evidence="5">The sequence shown here is derived from an EMBL/GenBank/DDBJ whole genome shotgun (WGS) entry which is preliminary data.</text>
</comment>
<evidence type="ECO:0000256" key="1">
    <source>
        <dbReference type="ARBA" id="ARBA00022741"/>
    </source>
</evidence>
<dbReference type="InterPro" id="IPR041628">
    <property type="entry name" value="ChlI/MoxR_AAA_lid"/>
</dbReference>